<evidence type="ECO:0000313" key="2">
    <source>
        <dbReference type="Proteomes" id="UP000366872"/>
    </source>
</evidence>
<name>A0A6C2U9X7_PONDE</name>
<proteinExistence type="predicted"/>
<dbReference type="Proteomes" id="UP000366872">
    <property type="component" value="Unassembled WGS sequence"/>
</dbReference>
<sequence>MSNPVLILSHTPLLFENGSVKMGQSSDLSKA</sequence>
<gene>
    <name evidence="1" type="ORF">PDESU_04912</name>
</gene>
<organism evidence="1 2">
    <name type="scientific">Pontiella desulfatans</name>
    <dbReference type="NCBI Taxonomy" id="2750659"/>
    <lineage>
        <taxon>Bacteria</taxon>
        <taxon>Pseudomonadati</taxon>
        <taxon>Kiritimatiellota</taxon>
        <taxon>Kiritimatiellia</taxon>
        <taxon>Kiritimatiellales</taxon>
        <taxon>Pontiellaceae</taxon>
        <taxon>Pontiella</taxon>
    </lineage>
</organism>
<accession>A0A6C2U9X7</accession>
<reference evidence="1 2" key="1">
    <citation type="submission" date="2019-04" db="EMBL/GenBank/DDBJ databases">
        <authorList>
            <person name="Van Vliet M D."/>
        </authorList>
    </citation>
    <scope>NUCLEOTIDE SEQUENCE [LARGE SCALE GENOMIC DNA]</scope>
    <source>
        <strain evidence="1 2">F1</strain>
    </source>
</reference>
<keyword evidence="2" id="KW-1185">Reference proteome</keyword>
<dbReference type="AlphaFoldDB" id="A0A6C2U9X7"/>
<dbReference type="EMBL" id="CAAHFG010000003">
    <property type="protein sequence ID" value="VGO16321.1"/>
    <property type="molecule type" value="Genomic_DNA"/>
</dbReference>
<evidence type="ECO:0000313" key="1">
    <source>
        <dbReference type="EMBL" id="VGO16321.1"/>
    </source>
</evidence>
<protein>
    <submittedName>
        <fullName evidence="1">Uncharacterized protein</fullName>
    </submittedName>
</protein>